<feature type="domain" description="DUF218" evidence="1">
    <location>
        <begin position="26"/>
        <end position="134"/>
    </location>
</feature>
<evidence type="ECO:0000259" key="1">
    <source>
        <dbReference type="Pfam" id="PF02698"/>
    </source>
</evidence>
<dbReference type="AlphaFoldDB" id="A0A1I1JQ46"/>
<evidence type="ECO:0000313" key="3">
    <source>
        <dbReference type="Proteomes" id="UP000199046"/>
    </source>
</evidence>
<gene>
    <name evidence="2" type="ORF">SAMN05421848_1701</name>
</gene>
<dbReference type="Proteomes" id="UP000199046">
    <property type="component" value="Unassembled WGS sequence"/>
</dbReference>
<dbReference type="Pfam" id="PF02698">
    <property type="entry name" value="DUF218"/>
    <property type="match status" value="1"/>
</dbReference>
<evidence type="ECO:0000313" key="2">
    <source>
        <dbReference type="EMBL" id="SFC50749.1"/>
    </source>
</evidence>
<dbReference type="OrthoDB" id="9782395at2"/>
<reference evidence="3" key="1">
    <citation type="submission" date="2016-10" db="EMBL/GenBank/DDBJ databases">
        <authorList>
            <person name="Varghese N."/>
            <person name="Submissions S."/>
        </authorList>
    </citation>
    <scope>NUCLEOTIDE SEQUENCE [LARGE SCALE GENOMIC DNA]</scope>
    <source>
        <strain evidence="3">DSM 23439</strain>
    </source>
</reference>
<proteinExistence type="predicted"/>
<organism evidence="2 3">
    <name type="scientific">Kushneria avicenniae</name>
    <dbReference type="NCBI Taxonomy" id="402385"/>
    <lineage>
        <taxon>Bacteria</taxon>
        <taxon>Pseudomonadati</taxon>
        <taxon>Pseudomonadota</taxon>
        <taxon>Gammaproteobacteria</taxon>
        <taxon>Oceanospirillales</taxon>
        <taxon>Halomonadaceae</taxon>
        <taxon>Kushneria</taxon>
    </lineage>
</organism>
<protein>
    <submittedName>
        <fullName evidence="2">DUF218 domain-containing protein</fullName>
    </submittedName>
</protein>
<dbReference type="STRING" id="402385.SAMN05421848_1701"/>
<dbReference type="Gene3D" id="3.40.50.620">
    <property type="entry name" value="HUPs"/>
    <property type="match status" value="1"/>
</dbReference>
<dbReference type="RefSeq" id="WP_090132896.1">
    <property type="nucleotide sequence ID" value="NZ_FOLY01000003.1"/>
</dbReference>
<dbReference type="InterPro" id="IPR014729">
    <property type="entry name" value="Rossmann-like_a/b/a_fold"/>
</dbReference>
<accession>A0A1I1JQ46</accession>
<name>A0A1I1JQ46_9GAMM</name>
<keyword evidence="3" id="KW-1185">Reference proteome</keyword>
<dbReference type="InterPro" id="IPR003848">
    <property type="entry name" value="DUF218"/>
</dbReference>
<dbReference type="CDD" id="cd06259">
    <property type="entry name" value="YdcF-like"/>
    <property type="match status" value="1"/>
</dbReference>
<sequence length="187" mass="20949">MEQHSKVQHAHATDIIETLPVNEHSDVIFVLGSAHSHDDIARVTAERFKTFERAIVISGYSDESSNIKSLIVALGVPSSRIECEHKASNTLENFLYSKALLDMASPRRSIEIVCKDYSAPRVYLTALKTLKEWKIGIHPYRLNAVTPTIFLQKFMAETHKIGKYASKGHITSPDAIGFNPDIFIDRA</sequence>
<dbReference type="EMBL" id="FOLY01000003">
    <property type="protein sequence ID" value="SFC50749.1"/>
    <property type="molecule type" value="Genomic_DNA"/>
</dbReference>